<dbReference type="STRING" id="34720.A0A195ERY3"/>
<dbReference type="GO" id="GO:0005739">
    <property type="term" value="C:mitochondrion"/>
    <property type="evidence" value="ECO:0007669"/>
    <property type="project" value="TreeGrafter"/>
</dbReference>
<dbReference type="InterPro" id="IPR016064">
    <property type="entry name" value="NAD/diacylglycerol_kinase_sf"/>
</dbReference>
<keyword evidence="2" id="KW-1185">Reference proteome</keyword>
<dbReference type="InterPro" id="IPR017437">
    <property type="entry name" value="ATP-NAD_kinase_PpnK-typ_C"/>
</dbReference>
<dbReference type="PANTHER" id="PTHR13158:SF5">
    <property type="entry name" value="NAD KINASE 2, MITOCHONDRIAL"/>
    <property type="match status" value="1"/>
</dbReference>
<dbReference type="AlphaFoldDB" id="A0A195ERY3"/>
<dbReference type="Gene3D" id="2.60.200.30">
    <property type="entry name" value="Probable inorganic polyphosphate/atp-NAD kinase, domain 2"/>
    <property type="match status" value="1"/>
</dbReference>
<protein>
    <submittedName>
        <fullName evidence="1">UPF0465 protein C5orf33 like protein</fullName>
    </submittedName>
</protein>
<evidence type="ECO:0000313" key="1">
    <source>
        <dbReference type="EMBL" id="KYN30988.1"/>
    </source>
</evidence>
<proteinExistence type="predicted"/>
<dbReference type="PANTHER" id="PTHR13158">
    <property type="match status" value="1"/>
</dbReference>
<organism evidence="1 2">
    <name type="scientific">Trachymyrmex septentrionalis</name>
    <dbReference type="NCBI Taxonomy" id="34720"/>
    <lineage>
        <taxon>Eukaryota</taxon>
        <taxon>Metazoa</taxon>
        <taxon>Ecdysozoa</taxon>
        <taxon>Arthropoda</taxon>
        <taxon>Hexapoda</taxon>
        <taxon>Insecta</taxon>
        <taxon>Pterygota</taxon>
        <taxon>Neoptera</taxon>
        <taxon>Endopterygota</taxon>
        <taxon>Hymenoptera</taxon>
        <taxon>Apocrita</taxon>
        <taxon>Aculeata</taxon>
        <taxon>Formicoidea</taxon>
        <taxon>Formicidae</taxon>
        <taxon>Myrmicinae</taxon>
        <taxon>Trachymyrmex</taxon>
    </lineage>
</organism>
<name>A0A195ERY3_9HYME</name>
<dbReference type="InterPro" id="IPR017438">
    <property type="entry name" value="ATP-NAD_kinase_N"/>
</dbReference>
<dbReference type="GO" id="GO:0019674">
    <property type="term" value="P:NAD+ metabolic process"/>
    <property type="evidence" value="ECO:0007669"/>
    <property type="project" value="InterPro"/>
</dbReference>
<dbReference type="Gene3D" id="3.40.50.10330">
    <property type="entry name" value="Probable inorganic polyphosphate/atp-NAD kinase, domain 1"/>
    <property type="match status" value="1"/>
</dbReference>
<dbReference type="SUPFAM" id="SSF111331">
    <property type="entry name" value="NAD kinase/diacylglycerol kinase-like"/>
    <property type="match status" value="1"/>
</dbReference>
<gene>
    <name evidence="1" type="ORF">ALC56_14800</name>
</gene>
<dbReference type="EMBL" id="KQ981993">
    <property type="protein sequence ID" value="KYN30988.1"/>
    <property type="molecule type" value="Genomic_DNA"/>
</dbReference>
<accession>A0A195ERY3</accession>
<sequence>MPIGRSCRLCSEANFRVDYATANRANTGKRPKRRQGRRRLDARLRLSFATVNYVYRCTQVTRTVVPPFGKFYLLRTLQLLQSPTHVHRSLRIFFRNESSFVPKKVLIVAKLSRYHFERLREPELSETQLKMKLIERGSDYNNMLASHLATKDVENQVIHLLQKMNMEYKVVDRTSLDHSLFTWADLVLPIGGDGTFLLASNLIFNNKKPIIGINSYPEKSEGYLLLSAKYTKNLPEIFEMLRAGHYRILMRRRIRITLKGEDIWQAPFHMHEKGRIVGSDRQFYTNEKFESEHSLPKERRLPWLALNEVFLGETLSARTSSLLIKFDEEQEYHKIKGSGLCVSTGTGSTSWYKSIHSLNHQTVREILNLIDAKRSFTNDEIDIICSMFNSSLRFDAGDSKLCYSIRDMIMTNALPVPKDVHTRGFCRKAIVKSQCFDAGLVLDGGIAVAFNFGTIAEIETCPEDSLRNIILLD</sequence>
<evidence type="ECO:0000313" key="2">
    <source>
        <dbReference type="Proteomes" id="UP000078541"/>
    </source>
</evidence>
<dbReference type="Proteomes" id="UP000078541">
    <property type="component" value="Unassembled WGS sequence"/>
</dbReference>
<dbReference type="GO" id="GO:0003951">
    <property type="term" value="F:NAD+ kinase activity"/>
    <property type="evidence" value="ECO:0007669"/>
    <property type="project" value="InterPro"/>
</dbReference>
<reference evidence="1 2" key="1">
    <citation type="submission" date="2016-03" db="EMBL/GenBank/DDBJ databases">
        <title>Trachymyrmex septentrionalis WGS genome.</title>
        <authorList>
            <person name="Nygaard S."/>
            <person name="Hu H."/>
            <person name="Boomsma J."/>
            <person name="Zhang G."/>
        </authorList>
    </citation>
    <scope>NUCLEOTIDE SEQUENCE [LARGE SCALE GENOMIC DNA]</scope>
    <source>
        <strain evidence="1">Tsep2-gDNA-1</strain>
        <tissue evidence="1">Whole body</tissue>
    </source>
</reference>